<dbReference type="Proteomes" id="UP000451233">
    <property type="component" value="Unassembled WGS sequence"/>
</dbReference>
<evidence type="ECO:0000259" key="1">
    <source>
        <dbReference type="Pfam" id="PF09917"/>
    </source>
</evidence>
<dbReference type="AlphaFoldDB" id="A0A7K1XUS7"/>
<sequence>MKRSLFLLVLLLTSFAPKKNPVLGKWENPKGDGRMEIITRNNKFYGKLYWLKEPNLPDGTPKMDINNPDPKLQKRHIQGLEIIHDLVDKGNGVFEDGFVYEPKTAKDFNCRLELIGDKLQMQGFIGTPLLGRTELWTRVK</sequence>
<dbReference type="RefSeq" id="WP_160905716.1">
    <property type="nucleotide sequence ID" value="NZ_WVHS01000001.1"/>
</dbReference>
<dbReference type="PANTHER" id="PTHR36919">
    <property type="entry name" value="BLR1215 PROTEIN"/>
    <property type="match status" value="1"/>
</dbReference>
<dbReference type="PANTHER" id="PTHR36919:SF2">
    <property type="entry name" value="BLL6627 PROTEIN"/>
    <property type="match status" value="1"/>
</dbReference>
<dbReference type="Gene3D" id="2.40.128.520">
    <property type="match status" value="1"/>
</dbReference>
<evidence type="ECO:0000313" key="2">
    <source>
        <dbReference type="EMBL" id="MXV14765.1"/>
    </source>
</evidence>
<feature type="domain" description="DUF2147" evidence="1">
    <location>
        <begin position="24"/>
        <end position="138"/>
    </location>
</feature>
<dbReference type="EMBL" id="WVHS01000001">
    <property type="protein sequence ID" value="MXV14765.1"/>
    <property type="molecule type" value="Genomic_DNA"/>
</dbReference>
<comment type="caution">
    <text evidence="2">The sequence shown here is derived from an EMBL/GenBank/DDBJ whole genome shotgun (WGS) entry which is preliminary data.</text>
</comment>
<dbReference type="InterPro" id="IPR019223">
    <property type="entry name" value="DUF2147"/>
</dbReference>
<gene>
    <name evidence="2" type="ORF">GS398_05605</name>
</gene>
<evidence type="ECO:0000313" key="3">
    <source>
        <dbReference type="Proteomes" id="UP000451233"/>
    </source>
</evidence>
<organism evidence="2 3">
    <name type="scientific">Hufsiella ginkgonis</name>
    <dbReference type="NCBI Taxonomy" id="2695274"/>
    <lineage>
        <taxon>Bacteria</taxon>
        <taxon>Pseudomonadati</taxon>
        <taxon>Bacteroidota</taxon>
        <taxon>Sphingobacteriia</taxon>
        <taxon>Sphingobacteriales</taxon>
        <taxon>Sphingobacteriaceae</taxon>
        <taxon>Hufsiella</taxon>
    </lineage>
</organism>
<protein>
    <submittedName>
        <fullName evidence="2">DUF2147 domain-containing protein</fullName>
    </submittedName>
</protein>
<dbReference type="Pfam" id="PF09917">
    <property type="entry name" value="DUF2147"/>
    <property type="match status" value="1"/>
</dbReference>
<proteinExistence type="predicted"/>
<name>A0A7K1XUS7_9SPHI</name>
<accession>A0A7K1XUS7</accession>
<keyword evidence="3" id="KW-1185">Reference proteome</keyword>
<reference evidence="2 3" key="1">
    <citation type="submission" date="2019-11" db="EMBL/GenBank/DDBJ databases">
        <title>Pedobacter sp. HMF7056 Genome sequencing and assembly.</title>
        <authorList>
            <person name="Kang H."/>
            <person name="Kim H."/>
            <person name="Joh K."/>
        </authorList>
    </citation>
    <scope>NUCLEOTIDE SEQUENCE [LARGE SCALE GENOMIC DNA]</scope>
    <source>
        <strain evidence="2 3">HMF7056</strain>
    </source>
</reference>